<proteinExistence type="predicted"/>
<dbReference type="EMBL" id="CAJOBC010112261">
    <property type="protein sequence ID" value="CAF4534280.1"/>
    <property type="molecule type" value="Genomic_DNA"/>
</dbReference>
<gene>
    <name evidence="1" type="ORF">SRO942_LOCUS46321</name>
</gene>
<dbReference type="AlphaFoldDB" id="A0A8S2Y7Y0"/>
<reference evidence="1" key="1">
    <citation type="submission" date="2021-02" db="EMBL/GenBank/DDBJ databases">
        <authorList>
            <person name="Nowell W R."/>
        </authorList>
    </citation>
    <scope>NUCLEOTIDE SEQUENCE</scope>
</reference>
<protein>
    <submittedName>
        <fullName evidence="1">Uncharacterized protein</fullName>
    </submittedName>
</protein>
<name>A0A8S2Y7Y0_9BILA</name>
<comment type="caution">
    <text evidence="1">The sequence shown here is derived from an EMBL/GenBank/DDBJ whole genome shotgun (WGS) entry which is preliminary data.</text>
</comment>
<accession>A0A8S2Y7Y0</accession>
<evidence type="ECO:0000313" key="1">
    <source>
        <dbReference type="EMBL" id="CAF4534280.1"/>
    </source>
</evidence>
<organism evidence="1 2">
    <name type="scientific">Didymodactylos carnosus</name>
    <dbReference type="NCBI Taxonomy" id="1234261"/>
    <lineage>
        <taxon>Eukaryota</taxon>
        <taxon>Metazoa</taxon>
        <taxon>Spiralia</taxon>
        <taxon>Gnathifera</taxon>
        <taxon>Rotifera</taxon>
        <taxon>Eurotatoria</taxon>
        <taxon>Bdelloidea</taxon>
        <taxon>Philodinida</taxon>
        <taxon>Philodinidae</taxon>
        <taxon>Didymodactylos</taxon>
    </lineage>
</organism>
<feature type="non-terminal residue" evidence="1">
    <location>
        <position position="1"/>
    </location>
</feature>
<evidence type="ECO:0000313" key="2">
    <source>
        <dbReference type="Proteomes" id="UP000681722"/>
    </source>
</evidence>
<dbReference type="Proteomes" id="UP000681722">
    <property type="component" value="Unassembled WGS sequence"/>
</dbReference>
<sequence>IPVDCALNDYNDACQIIETMVRGGNKVLADFWRKFHEHLTAFANFTSTTVNAFEYSIAEHTSKPHLNMTTEDLASQASGGIPLDAIQETNTAILKIYLKHVPNVIKHGNVQKTTTVMGHYRLVFWEMQQFFNM</sequence>